<dbReference type="Pfam" id="PF17853">
    <property type="entry name" value="GGDEF_2"/>
    <property type="match status" value="1"/>
</dbReference>
<dbReference type="SUPFAM" id="SSF55781">
    <property type="entry name" value="GAF domain-like"/>
    <property type="match status" value="1"/>
</dbReference>
<name>A0AB39SPB8_9ACTN</name>
<gene>
    <name evidence="3" type="ORF">AB5J54_05455</name>
</gene>
<evidence type="ECO:0000313" key="3">
    <source>
        <dbReference type="EMBL" id="XDQ70002.1"/>
    </source>
</evidence>
<organism evidence="3">
    <name type="scientific">Streptomyces sp. R44</name>
    <dbReference type="NCBI Taxonomy" id="3238633"/>
    <lineage>
        <taxon>Bacteria</taxon>
        <taxon>Bacillati</taxon>
        <taxon>Actinomycetota</taxon>
        <taxon>Actinomycetes</taxon>
        <taxon>Kitasatosporales</taxon>
        <taxon>Streptomycetaceae</taxon>
        <taxon>Streptomyces</taxon>
    </lineage>
</organism>
<dbReference type="InterPro" id="IPR041522">
    <property type="entry name" value="CdaR_GGDEF"/>
</dbReference>
<comment type="similarity">
    <text evidence="1">Belongs to the CdaR family.</text>
</comment>
<dbReference type="InterPro" id="IPR029016">
    <property type="entry name" value="GAF-like_dom_sf"/>
</dbReference>
<dbReference type="RefSeq" id="WP_369142749.1">
    <property type="nucleotide sequence ID" value="NZ_CP163444.1"/>
</dbReference>
<dbReference type="Pfam" id="PF01590">
    <property type="entry name" value="GAF"/>
    <property type="match status" value="1"/>
</dbReference>
<reference evidence="3" key="1">
    <citation type="submission" date="2024-07" db="EMBL/GenBank/DDBJ databases">
        <authorList>
            <person name="Yu S.T."/>
        </authorList>
    </citation>
    <scope>NUCLEOTIDE SEQUENCE</scope>
    <source>
        <strain evidence="3">R44</strain>
    </source>
</reference>
<dbReference type="InterPro" id="IPR025736">
    <property type="entry name" value="PucR_C-HTH_dom"/>
</dbReference>
<dbReference type="Gene3D" id="3.30.450.40">
    <property type="match status" value="1"/>
</dbReference>
<sequence length="630" mass="67564">MSHEHLSYLELLARGAATEAYDRPVLLARASGAGPEALAGLEEAKQLALRVRAELEGRRRREAELSALFATAHDLAGLRDLDAVLRAIVQRARSLLGTEVAYLSLNDPSAGDTYMRVTEGSVSARFQQVRLGMGEGLGGLVAQTARPYVTDDYFQDPRFQHTRAIDAAVRDEGLVAILGVPLSLGSQVIGVLFAADRRARVFEREQVALLGSFAAHAAVAIDTANLLAETRSALAELERANDIIREHSAVIERASEVHDRLSELVLHGGGVHDVAHAVSEVLGGTVEFTETGAGSARRAGGHAVREGDDWVAAVSAGGETLGALVLHGQPELDPVDQRTLERAALVTSLLLLARRSAGEAEQRVRGELLDDLLDAPDRDRRLLRERAARLRTDSEAPHVVLAARVDRATEDAADSEAGRRESADRRRLWSAASHLAATRHGLASARDGGTVLLLPLGPGESAAELARQTARSLGGSLREPVTVGASAPVRRVLDRPDQVAVAYEEARRCLDALVLLHRTGQGAAAEDLGFLGLLLADGRDIDGFVGRTIGQVVAYDRRRGTELVRTLDAYFASGMSPARTKDELHVHVNTVAQRLERVGRLLGPDWQSPARALEIQLALRLHAMSAAVAR</sequence>
<dbReference type="SMART" id="SM00065">
    <property type="entry name" value="GAF"/>
    <property type="match status" value="1"/>
</dbReference>
<protein>
    <submittedName>
        <fullName evidence="3">Helix-turn-helix domain-containing protein</fullName>
    </submittedName>
</protein>
<dbReference type="InterPro" id="IPR003018">
    <property type="entry name" value="GAF"/>
</dbReference>
<dbReference type="EMBL" id="CP163444">
    <property type="protein sequence ID" value="XDQ70002.1"/>
    <property type="molecule type" value="Genomic_DNA"/>
</dbReference>
<dbReference type="Gene3D" id="1.10.10.2840">
    <property type="entry name" value="PucR C-terminal helix-turn-helix domain"/>
    <property type="match status" value="1"/>
</dbReference>
<accession>A0AB39SPB8</accession>
<feature type="domain" description="GAF" evidence="2">
    <location>
        <begin position="80"/>
        <end position="231"/>
    </location>
</feature>
<dbReference type="InterPro" id="IPR051448">
    <property type="entry name" value="CdaR-like_regulators"/>
</dbReference>
<dbReference type="Pfam" id="PF13556">
    <property type="entry name" value="HTH_30"/>
    <property type="match status" value="1"/>
</dbReference>
<dbReference type="InterPro" id="IPR042070">
    <property type="entry name" value="PucR_C-HTH_sf"/>
</dbReference>
<evidence type="ECO:0000256" key="1">
    <source>
        <dbReference type="ARBA" id="ARBA00006754"/>
    </source>
</evidence>
<proteinExistence type="inferred from homology"/>
<dbReference type="AlphaFoldDB" id="A0AB39SPB8"/>
<dbReference type="PANTHER" id="PTHR33744">
    <property type="entry name" value="CARBOHYDRATE DIACID REGULATOR"/>
    <property type="match status" value="1"/>
</dbReference>
<dbReference type="PANTHER" id="PTHR33744:SF1">
    <property type="entry name" value="DNA-BINDING TRANSCRIPTIONAL ACTIVATOR ADER"/>
    <property type="match status" value="1"/>
</dbReference>
<evidence type="ECO:0000259" key="2">
    <source>
        <dbReference type="SMART" id="SM00065"/>
    </source>
</evidence>